<dbReference type="RefSeq" id="WP_345579181.1">
    <property type="nucleotide sequence ID" value="NZ_BAABLV010000012.1"/>
</dbReference>
<feature type="compositionally biased region" description="Basic and acidic residues" evidence="3">
    <location>
        <begin position="12"/>
        <end position="28"/>
    </location>
</feature>
<reference evidence="5" key="1">
    <citation type="journal article" date="2019" name="Int. J. Syst. Evol. Microbiol.">
        <title>The Global Catalogue of Microorganisms (GCM) 10K type strain sequencing project: providing services to taxonomists for standard genome sequencing and annotation.</title>
        <authorList>
            <consortium name="The Broad Institute Genomics Platform"/>
            <consortium name="The Broad Institute Genome Sequencing Center for Infectious Disease"/>
            <person name="Wu L."/>
            <person name="Ma J."/>
        </authorList>
    </citation>
    <scope>NUCLEOTIDE SEQUENCE [LARGE SCALE GENOMIC DNA]</scope>
    <source>
        <strain evidence="5">JCM 19125</strain>
    </source>
</reference>
<dbReference type="NCBIfam" id="TIGR00095">
    <property type="entry name" value="16S rRNA (guanine(966)-N(2))-methyltransferase RsmD"/>
    <property type="match status" value="1"/>
</dbReference>
<dbReference type="CDD" id="cd02440">
    <property type="entry name" value="AdoMet_MTases"/>
    <property type="match status" value="1"/>
</dbReference>
<dbReference type="InterPro" id="IPR002052">
    <property type="entry name" value="DNA_methylase_N6_adenine_CS"/>
</dbReference>
<keyword evidence="2" id="KW-0808">Transferase</keyword>
<accession>A0ABP9F3U0</accession>
<evidence type="ECO:0000256" key="1">
    <source>
        <dbReference type="ARBA" id="ARBA00022603"/>
    </source>
</evidence>
<keyword evidence="5" id="KW-1185">Reference proteome</keyword>
<protein>
    <submittedName>
        <fullName evidence="4">16S rRNA (Guanine(966)-N(2))-methyltransferase RsmD</fullName>
    </submittedName>
</protein>
<name>A0ABP9F3U0_9ACTN</name>
<dbReference type="SUPFAM" id="SSF53335">
    <property type="entry name" value="S-adenosyl-L-methionine-dependent methyltransferases"/>
    <property type="match status" value="1"/>
</dbReference>
<evidence type="ECO:0000256" key="3">
    <source>
        <dbReference type="SAM" id="MobiDB-lite"/>
    </source>
</evidence>
<dbReference type="Gene3D" id="3.40.50.150">
    <property type="entry name" value="Vaccinia Virus protein VP39"/>
    <property type="match status" value="1"/>
</dbReference>
<feature type="region of interest" description="Disordered" evidence="3">
    <location>
        <begin position="9"/>
        <end position="28"/>
    </location>
</feature>
<organism evidence="4 5">
    <name type="scientific">Tessaracoccus lubricantis</name>
    <dbReference type="NCBI Taxonomy" id="545543"/>
    <lineage>
        <taxon>Bacteria</taxon>
        <taxon>Bacillati</taxon>
        <taxon>Actinomycetota</taxon>
        <taxon>Actinomycetes</taxon>
        <taxon>Propionibacteriales</taxon>
        <taxon>Propionibacteriaceae</taxon>
        <taxon>Tessaracoccus</taxon>
    </lineage>
</organism>
<dbReference type="PROSITE" id="PS00092">
    <property type="entry name" value="N6_MTASE"/>
    <property type="match status" value="1"/>
</dbReference>
<dbReference type="PANTHER" id="PTHR43542:SF1">
    <property type="entry name" value="METHYLTRANSFERASE"/>
    <property type="match status" value="1"/>
</dbReference>
<evidence type="ECO:0000313" key="5">
    <source>
        <dbReference type="Proteomes" id="UP001501521"/>
    </source>
</evidence>
<dbReference type="PANTHER" id="PTHR43542">
    <property type="entry name" value="METHYLTRANSFERASE"/>
    <property type="match status" value="1"/>
</dbReference>
<comment type="caution">
    <text evidence="4">The sequence shown here is derived from an EMBL/GenBank/DDBJ whole genome shotgun (WGS) entry which is preliminary data.</text>
</comment>
<proteinExistence type="predicted"/>
<dbReference type="InterPro" id="IPR004398">
    <property type="entry name" value="RNA_MeTrfase_RsmD"/>
</dbReference>
<gene>
    <name evidence="4" type="primary">rsmD</name>
    <name evidence="4" type="ORF">GCM10025789_07530</name>
</gene>
<dbReference type="EMBL" id="BAABLV010000012">
    <property type="protein sequence ID" value="GAA4892870.1"/>
    <property type="molecule type" value="Genomic_DNA"/>
</dbReference>
<keyword evidence="1" id="KW-0489">Methyltransferase</keyword>
<dbReference type="InterPro" id="IPR029063">
    <property type="entry name" value="SAM-dependent_MTases_sf"/>
</dbReference>
<dbReference type="Proteomes" id="UP001501521">
    <property type="component" value="Unassembled WGS sequence"/>
</dbReference>
<evidence type="ECO:0000256" key="2">
    <source>
        <dbReference type="ARBA" id="ARBA00022679"/>
    </source>
</evidence>
<evidence type="ECO:0000313" key="4">
    <source>
        <dbReference type="EMBL" id="GAA4892870.1"/>
    </source>
</evidence>
<dbReference type="PIRSF" id="PIRSF004553">
    <property type="entry name" value="CHP00095"/>
    <property type="match status" value="1"/>
</dbReference>
<sequence length="191" mass="20662">MSRIIAGRAKGRRLDTPKGDTTRPTTDRTREGLFSSLVNWFDTADHDAAEHLHGYSVLDLFAGSGAIGLEAASRGAHPVVLVESDRATAALITANARSIGVSADVRAAKAQTYVDGATRSFDLVVMDPPYGVTTEEVERLLAGLADGVVAERGLVVVERSKRDRAPQWPPAFTETWEKRYGETVLYYGSVE</sequence>
<dbReference type="Pfam" id="PF03602">
    <property type="entry name" value="Cons_hypoth95"/>
    <property type="match status" value="1"/>
</dbReference>